<dbReference type="EMBL" id="FOEE01000011">
    <property type="protein sequence ID" value="SEP13239.1"/>
    <property type="molecule type" value="Genomic_DNA"/>
</dbReference>
<dbReference type="OrthoDB" id="7260758at2"/>
<feature type="transmembrane region" description="Helical" evidence="7">
    <location>
        <begin position="42"/>
        <end position="63"/>
    </location>
</feature>
<dbReference type="InterPro" id="IPR004923">
    <property type="entry name" value="FTR1/Fip1/EfeU"/>
</dbReference>
<dbReference type="GO" id="GO:0033573">
    <property type="term" value="C:high-affinity iron permease complex"/>
    <property type="evidence" value="ECO:0007669"/>
    <property type="project" value="InterPro"/>
</dbReference>
<comment type="subcellular location">
    <subcellularLocation>
        <location evidence="1">Membrane</location>
        <topology evidence="1">Multi-pass membrane protein</topology>
    </subcellularLocation>
</comment>
<keyword evidence="5 7" id="KW-0472">Membrane</keyword>
<comment type="similarity">
    <text evidence="2">Belongs to the oxidase-dependent Fe transporter (OFeT) (TC 9.A.10.1) family.</text>
</comment>
<proteinExistence type="inferred from homology"/>
<dbReference type="Proteomes" id="UP000198960">
    <property type="component" value="Unassembled WGS sequence"/>
</dbReference>
<feature type="transmembrane region" description="Helical" evidence="7">
    <location>
        <begin position="184"/>
        <end position="204"/>
    </location>
</feature>
<feature type="region of interest" description="Disordered" evidence="6">
    <location>
        <begin position="277"/>
        <end position="327"/>
    </location>
</feature>
<evidence type="ECO:0000256" key="3">
    <source>
        <dbReference type="ARBA" id="ARBA00022692"/>
    </source>
</evidence>
<dbReference type="AlphaFoldDB" id="A0A1H8VCX5"/>
<dbReference type="STRING" id="673521.SAMN05660991_03459"/>
<evidence type="ECO:0000313" key="9">
    <source>
        <dbReference type="Proteomes" id="UP000198960"/>
    </source>
</evidence>
<dbReference type="PANTHER" id="PTHR31632">
    <property type="entry name" value="IRON TRANSPORTER FTH1"/>
    <property type="match status" value="1"/>
</dbReference>
<evidence type="ECO:0000313" key="8">
    <source>
        <dbReference type="EMBL" id="SEP13239.1"/>
    </source>
</evidence>
<evidence type="ECO:0000256" key="2">
    <source>
        <dbReference type="ARBA" id="ARBA00008333"/>
    </source>
</evidence>
<feature type="transmembrane region" description="Helical" evidence="7">
    <location>
        <begin position="252"/>
        <end position="270"/>
    </location>
</feature>
<feature type="transmembrane region" description="Helical" evidence="7">
    <location>
        <begin position="75"/>
        <end position="94"/>
    </location>
</feature>
<feature type="transmembrane region" description="Helical" evidence="7">
    <location>
        <begin position="114"/>
        <end position="135"/>
    </location>
</feature>
<feature type="transmembrane region" description="Helical" evidence="7">
    <location>
        <begin position="6"/>
        <end position="30"/>
    </location>
</feature>
<feature type="transmembrane region" description="Helical" evidence="7">
    <location>
        <begin position="155"/>
        <end position="177"/>
    </location>
</feature>
<protein>
    <submittedName>
        <fullName evidence="8">High-affinity iron transporter</fullName>
    </submittedName>
</protein>
<keyword evidence="3 7" id="KW-0812">Transmembrane</keyword>
<dbReference type="Pfam" id="PF03239">
    <property type="entry name" value="FTR1"/>
    <property type="match status" value="1"/>
</dbReference>
<evidence type="ECO:0000256" key="7">
    <source>
        <dbReference type="SAM" id="Phobius"/>
    </source>
</evidence>
<keyword evidence="9" id="KW-1185">Reference proteome</keyword>
<sequence>MDQAFLASFLIGLREGLEATLVVSILVAYLVKAGRRRQLLPLWAGVAAAVALSVVFGALLTYTETSLLADYRSRELFEAIASVLAVVLVTWMIFWMRRTARKLKGELTGRLETALGLGALAVAGVAFLSVVREGLETTLLFYAAAQSADTNTEPLIAISAGVATAVVIGVGLYAGAIRVNLSRFFTVSGVLLVFVAAGILKYGVHDFQEADVLPGLNDHAFDISGVLDPNSWYGAAIAGMFNITATPTVLEMVAYLAYLVPVLALFLWPARPPAGPAARTTPGPAVRTTPGAPAPAAAPEPVGAAHQTPGAQPDPTTQSESPRDVRA</sequence>
<organism evidence="8 9">
    <name type="scientific">Trujillonella endophytica</name>
    <dbReference type="NCBI Taxonomy" id="673521"/>
    <lineage>
        <taxon>Bacteria</taxon>
        <taxon>Bacillati</taxon>
        <taxon>Actinomycetota</taxon>
        <taxon>Actinomycetes</taxon>
        <taxon>Geodermatophilales</taxon>
        <taxon>Geodermatophilaceae</taxon>
        <taxon>Trujillonella</taxon>
    </lineage>
</organism>
<evidence type="ECO:0000256" key="4">
    <source>
        <dbReference type="ARBA" id="ARBA00022989"/>
    </source>
</evidence>
<gene>
    <name evidence="8" type="ORF">SAMN05660991_03459</name>
</gene>
<dbReference type="PANTHER" id="PTHR31632:SF2">
    <property type="entry name" value="PLASMA MEMBRANE IRON PERMEASE"/>
    <property type="match status" value="1"/>
</dbReference>
<feature type="compositionally biased region" description="Low complexity" evidence="6">
    <location>
        <begin position="277"/>
        <end position="291"/>
    </location>
</feature>
<keyword evidence="4 7" id="KW-1133">Transmembrane helix</keyword>
<dbReference type="GO" id="GO:0015093">
    <property type="term" value="F:ferrous iron transmembrane transporter activity"/>
    <property type="evidence" value="ECO:0007669"/>
    <property type="project" value="TreeGrafter"/>
</dbReference>
<accession>A0A1H8VCX5</accession>
<evidence type="ECO:0000256" key="6">
    <source>
        <dbReference type="SAM" id="MobiDB-lite"/>
    </source>
</evidence>
<reference evidence="9" key="1">
    <citation type="submission" date="2016-10" db="EMBL/GenBank/DDBJ databases">
        <authorList>
            <person name="Varghese N."/>
            <person name="Submissions S."/>
        </authorList>
    </citation>
    <scope>NUCLEOTIDE SEQUENCE [LARGE SCALE GENOMIC DNA]</scope>
    <source>
        <strain evidence="9">DSM 45413</strain>
    </source>
</reference>
<name>A0A1H8VCX5_9ACTN</name>
<evidence type="ECO:0000256" key="1">
    <source>
        <dbReference type="ARBA" id="ARBA00004141"/>
    </source>
</evidence>
<evidence type="ECO:0000256" key="5">
    <source>
        <dbReference type="ARBA" id="ARBA00023136"/>
    </source>
</evidence>
<dbReference type="NCBIfam" id="NF041756">
    <property type="entry name" value="EfeU"/>
    <property type="match status" value="1"/>
</dbReference>
<dbReference type="RefSeq" id="WP_091946173.1">
    <property type="nucleotide sequence ID" value="NZ_FOEE01000011.1"/>
</dbReference>